<dbReference type="PANTHER" id="PTHR12126">
    <property type="entry name" value="NADH-UBIQUINONE OXIDOREDUCTASE 39 KDA SUBUNIT-RELATED"/>
    <property type="match status" value="1"/>
</dbReference>
<evidence type="ECO:0000313" key="2">
    <source>
        <dbReference type="EMBL" id="QKG72271.1"/>
    </source>
</evidence>
<dbReference type="CDD" id="cd05271">
    <property type="entry name" value="NDUFA9_like_SDR_a"/>
    <property type="match status" value="1"/>
</dbReference>
<organism evidence="2 3">
    <name type="scientific">Erythrobacter mangrovi</name>
    <dbReference type="NCBI Taxonomy" id="2739433"/>
    <lineage>
        <taxon>Bacteria</taxon>
        <taxon>Pseudomonadati</taxon>
        <taxon>Pseudomonadota</taxon>
        <taxon>Alphaproteobacteria</taxon>
        <taxon>Sphingomonadales</taxon>
        <taxon>Erythrobacteraceae</taxon>
        <taxon>Erythrobacter/Porphyrobacter group</taxon>
        <taxon>Erythrobacter</taxon>
    </lineage>
</organism>
<accession>A0A7D3XT97</accession>
<protein>
    <submittedName>
        <fullName evidence="2">Complex I NDUFA9 subunit family protein</fullName>
    </submittedName>
</protein>
<reference evidence="2 3" key="1">
    <citation type="submission" date="2020-05" db="EMBL/GenBank/DDBJ databases">
        <title>Erythrobacter mangrovi sp. nov., isolated from rhizosphere soil of mangrove plant (Kandelia candel).</title>
        <authorList>
            <person name="Ye Y.H."/>
        </authorList>
    </citation>
    <scope>NUCLEOTIDE SEQUENCE [LARGE SCALE GENOMIC DNA]</scope>
    <source>
        <strain evidence="2 3">EB310</strain>
    </source>
</reference>
<keyword evidence="3" id="KW-1185">Reference proteome</keyword>
<dbReference type="Proteomes" id="UP000504693">
    <property type="component" value="Chromosome"/>
</dbReference>
<dbReference type="InterPro" id="IPR001509">
    <property type="entry name" value="Epimerase_deHydtase"/>
</dbReference>
<dbReference type="AlphaFoldDB" id="A0A7D3XT97"/>
<dbReference type="GO" id="GO:0044877">
    <property type="term" value="F:protein-containing complex binding"/>
    <property type="evidence" value="ECO:0007669"/>
    <property type="project" value="TreeGrafter"/>
</dbReference>
<gene>
    <name evidence="2" type="ORF">HQR01_13345</name>
</gene>
<proteinExistence type="predicted"/>
<feature type="domain" description="NAD-dependent epimerase/dehydratase" evidence="1">
    <location>
        <begin position="12"/>
        <end position="218"/>
    </location>
</feature>
<evidence type="ECO:0000259" key="1">
    <source>
        <dbReference type="Pfam" id="PF01370"/>
    </source>
</evidence>
<sequence length="316" mass="33724">MANGSALNGKLVVLMGGSGFIGQYVAQALLERGARLRIASRNPERAFKLKPLANLGQIQFARCNATDRQSLERCLHGADAVVNLVGNFAGDLHRLMGEAPGWMAEIAKAQGAQAFVHVSAISGAGDPENPVAYAAAKQEGERRVLAAFPKATILRPSVLFGKDDSFLNMFAGLIATLPVLPVFGPDAKMQPVYVDDVAEAVARTLEDSATHGGKTYELAGPEVLTMMDINHRIAAAQGRKRTFLAVPDPLSALFAALPLTPMSSEQWALLKAGNVASGKLPGLDKLGITAKPLGLFLDKWMVRYRKHGRFADRLSA</sequence>
<evidence type="ECO:0000313" key="3">
    <source>
        <dbReference type="Proteomes" id="UP000504693"/>
    </source>
</evidence>
<dbReference type="Pfam" id="PF01370">
    <property type="entry name" value="Epimerase"/>
    <property type="match status" value="1"/>
</dbReference>
<dbReference type="SUPFAM" id="SSF51735">
    <property type="entry name" value="NAD(P)-binding Rossmann-fold domains"/>
    <property type="match status" value="1"/>
</dbReference>
<dbReference type="Gene3D" id="3.40.50.720">
    <property type="entry name" value="NAD(P)-binding Rossmann-like Domain"/>
    <property type="match status" value="1"/>
</dbReference>
<dbReference type="RefSeq" id="WP_173215375.1">
    <property type="nucleotide sequence ID" value="NZ_CP053921.1"/>
</dbReference>
<dbReference type="EMBL" id="CP053921">
    <property type="protein sequence ID" value="QKG72271.1"/>
    <property type="molecule type" value="Genomic_DNA"/>
</dbReference>
<dbReference type="InterPro" id="IPR051207">
    <property type="entry name" value="ComplexI_NDUFA9_subunit"/>
</dbReference>
<dbReference type="PANTHER" id="PTHR12126:SF11">
    <property type="entry name" value="NADH DEHYDROGENASE [UBIQUINONE] 1 ALPHA SUBCOMPLEX SUBUNIT 9, MITOCHONDRIAL"/>
    <property type="match status" value="1"/>
</dbReference>
<dbReference type="KEGG" id="emv:HQR01_13345"/>
<name>A0A7D3XT97_9SPHN</name>
<dbReference type="InterPro" id="IPR036291">
    <property type="entry name" value="NAD(P)-bd_dom_sf"/>
</dbReference>